<organism evidence="2 3">
    <name type="scientific">Streptomyces poonensis</name>
    <dbReference type="NCBI Taxonomy" id="68255"/>
    <lineage>
        <taxon>Bacteria</taxon>
        <taxon>Bacillati</taxon>
        <taxon>Actinomycetota</taxon>
        <taxon>Actinomycetes</taxon>
        <taxon>Kitasatosporales</taxon>
        <taxon>Streptomycetaceae</taxon>
        <taxon>Streptomyces</taxon>
    </lineage>
</organism>
<dbReference type="InterPro" id="IPR053521">
    <property type="entry name" value="McjB-like"/>
</dbReference>
<dbReference type="EMBL" id="BMVW01000020">
    <property type="protein sequence ID" value="GGZ37668.1"/>
    <property type="molecule type" value="Genomic_DNA"/>
</dbReference>
<gene>
    <name evidence="2" type="ORF">GCM10010365_68010</name>
</gene>
<evidence type="ECO:0000313" key="3">
    <source>
        <dbReference type="Proteomes" id="UP000622166"/>
    </source>
</evidence>
<accession>A0A918QB16</accession>
<sequence length="139" mass="14948">MSAPIAFGERYDLPPRRRLAARLAVASARALAALPPRRLRAALHLVRTGARPARAAQTLGARDAVVAVSARCAGRHCLQRSLATALLCRMAGTWPTWRTGVRTAPFRAHAWVEADGRPIGEPHPAGYYTPTLTVGPANR</sequence>
<reference evidence="2" key="1">
    <citation type="journal article" date="2014" name="Int. J. Syst. Evol. Microbiol.">
        <title>Complete genome sequence of Corynebacterium casei LMG S-19264T (=DSM 44701T), isolated from a smear-ripened cheese.</title>
        <authorList>
            <consortium name="US DOE Joint Genome Institute (JGI-PGF)"/>
            <person name="Walter F."/>
            <person name="Albersmeier A."/>
            <person name="Kalinowski J."/>
            <person name="Ruckert C."/>
        </authorList>
    </citation>
    <scope>NUCLEOTIDE SEQUENCE</scope>
    <source>
        <strain evidence="2">JCM 4815</strain>
    </source>
</reference>
<reference evidence="2" key="2">
    <citation type="submission" date="2020-09" db="EMBL/GenBank/DDBJ databases">
        <authorList>
            <person name="Sun Q."/>
            <person name="Ohkuma M."/>
        </authorList>
    </citation>
    <scope>NUCLEOTIDE SEQUENCE</scope>
    <source>
        <strain evidence="2">JCM 4815</strain>
    </source>
</reference>
<keyword evidence="3" id="KW-1185">Reference proteome</keyword>
<name>A0A918QB16_9ACTN</name>
<dbReference type="AlphaFoldDB" id="A0A918QB16"/>
<evidence type="ECO:0000259" key="1">
    <source>
        <dbReference type="Pfam" id="PF13471"/>
    </source>
</evidence>
<dbReference type="NCBIfam" id="NF033537">
    <property type="entry name" value="lasso_biosyn_B2"/>
    <property type="match status" value="1"/>
</dbReference>
<comment type="caution">
    <text evidence="2">The sequence shown here is derived from an EMBL/GenBank/DDBJ whole genome shotgun (WGS) entry which is preliminary data.</text>
</comment>
<feature type="domain" description="Microcin J25-processing protein McjB C-terminal" evidence="1">
    <location>
        <begin position="23"/>
        <end position="132"/>
    </location>
</feature>
<dbReference type="Proteomes" id="UP000622166">
    <property type="component" value="Unassembled WGS sequence"/>
</dbReference>
<dbReference type="RefSeq" id="WP_189866032.1">
    <property type="nucleotide sequence ID" value="NZ_BMVW01000020.1"/>
</dbReference>
<protein>
    <recommendedName>
        <fullName evidence="1">Microcin J25-processing protein McjB C-terminal domain-containing protein</fullName>
    </recommendedName>
</protein>
<evidence type="ECO:0000313" key="2">
    <source>
        <dbReference type="EMBL" id="GGZ37668.1"/>
    </source>
</evidence>
<proteinExistence type="predicted"/>
<dbReference type="InterPro" id="IPR032708">
    <property type="entry name" value="McjB_C"/>
</dbReference>
<dbReference type="Pfam" id="PF13471">
    <property type="entry name" value="Transglut_core3"/>
    <property type="match status" value="1"/>
</dbReference>